<comment type="subcellular location">
    <subcellularLocation>
        <location evidence="1">Membrane</location>
    </subcellularLocation>
</comment>
<dbReference type="GeneID" id="114843493"/>
<evidence type="ECO:0000259" key="9">
    <source>
        <dbReference type="PROSITE" id="PS50262"/>
    </source>
</evidence>
<dbReference type="KEGG" id="bspl:114843493"/>
<evidence type="ECO:0000313" key="13">
    <source>
        <dbReference type="RefSeq" id="XP_055359104.1"/>
    </source>
</evidence>
<evidence type="ECO:0000256" key="4">
    <source>
        <dbReference type="ARBA" id="ARBA00023040"/>
    </source>
</evidence>
<dbReference type="SUPFAM" id="SSF81321">
    <property type="entry name" value="Family A G protein-coupled receptor-like"/>
    <property type="match status" value="1"/>
</dbReference>
<feature type="transmembrane region" description="Helical" evidence="8">
    <location>
        <begin position="155"/>
        <end position="179"/>
    </location>
</feature>
<dbReference type="GO" id="GO:0016493">
    <property type="term" value="F:C-C chemokine receptor activity"/>
    <property type="evidence" value="ECO:0007669"/>
    <property type="project" value="TreeGrafter"/>
</dbReference>
<feature type="transmembrane region" description="Helical" evidence="8">
    <location>
        <begin position="244"/>
        <end position="264"/>
    </location>
</feature>
<evidence type="ECO:0000256" key="3">
    <source>
        <dbReference type="ARBA" id="ARBA00022989"/>
    </source>
</evidence>
<dbReference type="GO" id="GO:0009897">
    <property type="term" value="C:external side of plasma membrane"/>
    <property type="evidence" value="ECO:0007669"/>
    <property type="project" value="TreeGrafter"/>
</dbReference>
<keyword evidence="4" id="KW-0297">G-protein coupled receptor</keyword>
<evidence type="ECO:0000256" key="2">
    <source>
        <dbReference type="ARBA" id="ARBA00022692"/>
    </source>
</evidence>
<keyword evidence="6" id="KW-0675">Receptor</keyword>
<dbReference type="InterPro" id="IPR050119">
    <property type="entry name" value="CCR1-9-like"/>
</dbReference>
<dbReference type="InterPro" id="IPR000276">
    <property type="entry name" value="GPCR_Rhodpsn"/>
</dbReference>
<evidence type="ECO:0000313" key="12">
    <source>
        <dbReference type="RefSeq" id="XP_028985921.1"/>
    </source>
</evidence>
<gene>
    <name evidence="11 12 13 14" type="primary">LOC114843493</name>
</gene>
<keyword evidence="2 8" id="KW-0812">Transmembrane</keyword>
<proteinExistence type="predicted"/>
<keyword evidence="7" id="KW-0807">Transducer</keyword>
<keyword evidence="5 8" id="KW-0472">Membrane</keyword>
<feature type="transmembrane region" description="Helical" evidence="8">
    <location>
        <begin position="38"/>
        <end position="62"/>
    </location>
</feature>
<name>A0A6P7KWC1_BETSP</name>
<keyword evidence="3 8" id="KW-1133">Transmembrane helix</keyword>
<feature type="transmembrane region" description="Helical" evidence="8">
    <location>
        <begin position="115"/>
        <end position="134"/>
    </location>
</feature>
<reference evidence="11 12" key="1">
    <citation type="submission" date="2025-04" db="UniProtKB">
        <authorList>
            <consortium name="RefSeq"/>
        </authorList>
    </citation>
    <scope>IDENTIFICATION</scope>
</reference>
<dbReference type="PANTHER" id="PTHR10489:SF671">
    <property type="entry name" value="C-X-C CHEMOKINE RECEPTOR TYPE 3"/>
    <property type="match status" value="1"/>
</dbReference>
<evidence type="ECO:0000256" key="7">
    <source>
        <dbReference type="ARBA" id="ARBA00023224"/>
    </source>
</evidence>
<dbReference type="PANTHER" id="PTHR10489">
    <property type="entry name" value="CELL ADHESION MOLECULE"/>
    <property type="match status" value="1"/>
</dbReference>
<dbReference type="InterPro" id="IPR017452">
    <property type="entry name" value="GPCR_Rhodpsn_7TM"/>
</dbReference>
<organism evidence="10 11">
    <name type="scientific">Betta splendens</name>
    <name type="common">Siamese fighting fish</name>
    <dbReference type="NCBI Taxonomy" id="158456"/>
    <lineage>
        <taxon>Eukaryota</taxon>
        <taxon>Metazoa</taxon>
        <taxon>Chordata</taxon>
        <taxon>Craniata</taxon>
        <taxon>Vertebrata</taxon>
        <taxon>Euteleostomi</taxon>
        <taxon>Actinopterygii</taxon>
        <taxon>Neopterygii</taxon>
        <taxon>Teleostei</taxon>
        <taxon>Neoteleostei</taxon>
        <taxon>Acanthomorphata</taxon>
        <taxon>Anabantaria</taxon>
        <taxon>Anabantiformes</taxon>
        <taxon>Anabantoidei</taxon>
        <taxon>Osphronemidae</taxon>
        <taxon>Betta</taxon>
    </lineage>
</organism>
<dbReference type="Proteomes" id="UP000515150">
    <property type="component" value="Chromosome 16"/>
</dbReference>
<dbReference type="RefSeq" id="XP_055359105.1">
    <property type="nucleotide sequence ID" value="XM_055503130.1"/>
</dbReference>
<dbReference type="GO" id="GO:0060326">
    <property type="term" value="P:cell chemotaxis"/>
    <property type="evidence" value="ECO:0007669"/>
    <property type="project" value="TreeGrafter"/>
</dbReference>
<dbReference type="Pfam" id="PF00001">
    <property type="entry name" value="7tm_1"/>
    <property type="match status" value="1"/>
</dbReference>
<accession>A0A6P7KWC1</accession>
<dbReference type="RefSeq" id="XP_028985921.1">
    <property type="nucleotide sequence ID" value="XM_029130088.3"/>
</dbReference>
<evidence type="ECO:0000256" key="6">
    <source>
        <dbReference type="ARBA" id="ARBA00023170"/>
    </source>
</evidence>
<evidence type="ECO:0000256" key="5">
    <source>
        <dbReference type="ARBA" id="ARBA00023136"/>
    </source>
</evidence>
<dbReference type="AlphaFoldDB" id="A0A6P7KWC1"/>
<dbReference type="OrthoDB" id="9818824at2759"/>
<sequence>MDVDVGGFLTQNTTYDYSDYEYEYKDDLNPKGLRIMSVLIPVLYSVVLLVGLLGNALLLFALGLRRKHWRISDIFVLNLAISDALLLGTLPFWAAQAAQQSGWCFGAALCKICGAIFNMNFYCGILLLCCISLYHYLSIIHSVQLPVHHSHREPMLVHASCLAVWLVSLLLTIPDWIFLEPTEPTTQTKPLCVHTYTTSSANWQLGPRLLHHVLGLLVPTATLVVCCSGILLRLHFKNLKQQRAVTLLLLAGVFFVFWLPYNVTLMVDTYRSSSKDSQRSSFKALPATFALACVHACLRPVIYVFLSGNFRKWTLAVLRCEAADESKGEVRSSLWELGVREKALPAQNHELENLKQTTGAEQPVQSA</sequence>
<protein>
    <submittedName>
        <fullName evidence="11 12">C-X-C chemokine receptor type 1-like isoform X1</fullName>
    </submittedName>
</protein>
<feature type="domain" description="G-protein coupled receptors family 1 profile" evidence="9">
    <location>
        <begin position="54"/>
        <end position="303"/>
    </location>
</feature>
<evidence type="ECO:0000313" key="10">
    <source>
        <dbReference type="Proteomes" id="UP000515150"/>
    </source>
</evidence>
<evidence type="ECO:0000313" key="11">
    <source>
        <dbReference type="RefSeq" id="XP_028985920.1"/>
    </source>
</evidence>
<dbReference type="PROSITE" id="PS50262">
    <property type="entry name" value="G_PROTEIN_RECEP_F1_2"/>
    <property type="match status" value="1"/>
</dbReference>
<feature type="transmembrane region" description="Helical" evidence="8">
    <location>
        <begin position="74"/>
        <end position="95"/>
    </location>
</feature>
<dbReference type="PRINTS" id="PR00237">
    <property type="entry name" value="GPCRRHODOPSN"/>
</dbReference>
<feature type="transmembrane region" description="Helical" evidence="8">
    <location>
        <begin position="209"/>
        <end position="232"/>
    </location>
</feature>
<dbReference type="GO" id="GO:0006955">
    <property type="term" value="P:immune response"/>
    <property type="evidence" value="ECO:0007669"/>
    <property type="project" value="TreeGrafter"/>
</dbReference>
<dbReference type="GO" id="GO:0007204">
    <property type="term" value="P:positive regulation of cytosolic calcium ion concentration"/>
    <property type="evidence" value="ECO:0007669"/>
    <property type="project" value="TreeGrafter"/>
</dbReference>
<dbReference type="Gene3D" id="1.20.1070.10">
    <property type="entry name" value="Rhodopsin 7-helix transmembrane proteins"/>
    <property type="match status" value="1"/>
</dbReference>
<evidence type="ECO:0000256" key="8">
    <source>
        <dbReference type="SAM" id="Phobius"/>
    </source>
</evidence>
<dbReference type="RefSeq" id="XP_055359104.1">
    <property type="nucleotide sequence ID" value="XM_055503129.1"/>
</dbReference>
<dbReference type="GeneTree" id="ENSGT01050000244848"/>
<evidence type="ECO:0000256" key="1">
    <source>
        <dbReference type="ARBA" id="ARBA00004370"/>
    </source>
</evidence>
<keyword evidence="10" id="KW-1185">Reference proteome</keyword>
<dbReference type="GO" id="GO:0019722">
    <property type="term" value="P:calcium-mediated signaling"/>
    <property type="evidence" value="ECO:0007669"/>
    <property type="project" value="TreeGrafter"/>
</dbReference>
<dbReference type="RefSeq" id="XP_028985920.1">
    <property type="nucleotide sequence ID" value="XM_029130087.3"/>
</dbReference>
<feature type="transmembrane region" description="Helical" evidence="8">
    <location>
        <begin position="284"/>
        <end position="306"/>
    </location>
</feature>
<dbReference type="GO" id="GO:0019957">
    <property type="term" value="F:C-C chemokine binding"/>
    <property type="evidence" value="ECO:0007669"/>
    <property type="project" value="TreeGrafter"/>
</dbReference>
<evidence type="ECO:0000313" key="14">
    <source>
        <dbReference type="RefSeq" id="XP_055359105.1"/>
    </source>
</evidence>